<gene>
    <name evidence="2" type="ORF">BD324DRAFT_628984</name>
</gene>
<feature type="compositionally biased region" description="Polar residues" evidence="1">
    <location>
        <begin position="248"/>
        <end position="260"/>
    </location>
</feature>
<comment type="caution">
    <text evidence="2">The sequence shown here is derived from an EMBL/GenBank/DDBJ whole genome shotgun (WGS) entry which is preliminary data.</text>
</comment>
<feature type="compositionally biased region" description="Polar residues" evidence="1">
    <location>
        <begin position="350"/>
        <end position="360"/>
    </location>
</feature>
<dbReference type="OrthoDB" id="2409325at2759"/>
<dbReference type="Proteomes" id="UP000193218">
    <property type="component" value="Unassembled WGS sequence"/>
</dbReference>
<feature type="region of interest" description="Disordered" evidence="1">
    <location>
        <begin position="391"/>
        <end position="565"/>
    </location>
</feature>
<protein>
    <submittedName>
        <fullName evidence="2">Uncharacterized protein</fullName>
    </submittedName>
</protein>
<feature type="region of interest" description="Disordered" evidence="1">
    <location>
        <begin position="218"/>
        <end position="277"/>
    </location>
</feature>
<feature type="compositionally biased region" description="Basic and acidic residues" evidence="1">
    <location>
        <begin position="446"/>
        <end position="469"/>
    </location>
</feature>
<evidence type="ECO:0000313" key="2">
    <source>
        <dbReference type="EMBL" id="ORX36472.1"/>
    </source>
</evidence>
<feature type="compositionally biased region" description="Polar residues" evidence="1">
    <location>
        <begin position="218"/>
        <end position="235"/>
    </location>
</feature>
<dbReference type="EMBL" id="NBSH01000008">
    <property type="protein sequence ID" value="ORX36472.1"/>
    <property type="molecule type" value="Genomic_DNA"/>
</dbReference>
<name>A0A1Y1UEM5_9TREE</name>
<reference evidence="2 3" key="1">
    <citation type="submission" date="2017-03" db="EMBL/GenBank/DDBJ databases">
        <title>Widespread Adenine N6-methylation of Active Genes in Fungi.</title>
        <authorList>
            <consortium name="DOE Joint Genome Institute"/>
            <person name="Mondo S.J."/>
            <person name="Dannebaum R.O."/>
            <person name="Kuo R.C."/>
            <person name="Louie K.B."/>
            <person name="Bewick A.J."/>
            <person name="Labutti K."/>
            <person name="Haridas S."/>
            <person name="Kuo A."/>
            <person name="Salamov A."/>
            <person name="Ahrendt S.R."/>
            <person name="Lau R."/>
            <person name="Bowen B.P."/>
            <person name="Lipzen A."/>
            <person name="Sullivan W."/>
            <person name="Andreopoulos W.B."/>
            <person name="Clum A."/>
            <person name="Lindquist E."/>
            <person name="Daum C."/>
            <person name="Northen T.R."/>
            <person name="Ramamoorthy G."/>
            <person name="Schmitz R.J."/>
            <person name="Gryganskyi A."/>
            <person name="Culley D."/>
            <person name="Magnuson J."/>
            <person name="James T.Y."/>
            <person name="O'Malley M.A."/>
            <person name="Stajich J.E."/>
            <person name="Spatafora J.W."/>
            <person name="Visel A."/>
            <person name="Grigoriev I.V."/>
        </authorList>
    </citation>
    <scope>NUCLEOTIDE SEQUENCE [LARGE SCALE GENOMIC DNA]</scope>
    <source>
        <strain evidence="2 3">NRRL Y-17943</strain>
    </source>
</reference>
<dbReference type="AlphaFoldDB" id="A0A1Y1UEM5"/>
<feature type="region of interest" description="Disordered" evidence="1">
    <location>
        <begin position="350"/>
        <end position="374"/>
    </location>
</feature>
<evidence type="ECO:0000256" key="1">
    <source>
        <dbReference type="SAM" id="MobiDB-lite"/>
    </source>
</evidence>
<evidence type="ECO:0000313" key="3">
    <source>
        <dbReference type="Proteomes" id="UP000193218"/>
    </source>
</evidence>
<dbReference type="GeneID" id="33557970"/>
<proteinExistence type="predicted"/>
<feature type="compositionally biased region" description="Basic and acidic residues" evidence="1">
    <location>
        <begin position="19"/>
        <end position="28"/>
    </location>
</feature>
<dbReference type="InParanoid" id="A0A1Y1UEM5"/>
<organism evidence="2 3">
    <name type="scientific">Kockovaella imperatae</name>
    <dbReference type="NCBI Taxonomy" id="4999"/>
    <lineage>
        <taxon>Eukaryota</taxon>
        <taxon>Fungi</taxon>
        <taxon>Dikarya</taxon>
        <taxon>Basidiomycota</taxon>
        <taxon>Agaricomycotina</taxon>
        <taxon>Tremellomycetes</taxon>
        <taxon>Tremellales</taxon>
        <taxon>Cuniculitremaceae</taxon>
        <taxon>Kockovaella</taxon>
    </lineage>
</organism>
<keyword evidence="3" id="KW-1185">Reference proteome</keyword>
<feature type="region of interest" description="Disordered" evidence="1">
    <location>
        <begin position="1"/>
        <end position="28"/>
    </location>
</feature>
<dbReference type="RefSeq" id="XP_021870573.1">
    <property type="nucleotide sequence ID" value="XM_022016161.1"/>
</dbReference>
<accession>A0A1Y1UEM5</accession>
<sequence length="565" mass="60027">MSGVTRTLGPESGGASSEKPGRQRGPVEEVIAKRMRQVGKKLQRIKAYSSIEGAKLNADQKAALTTLPALEAVYKELEDLIKEKGPVDEQELIQAAKLREAQEAANASASSGASAIFESYKASLAKNLPPFIRLHSLLHPARPSDHEHLTFGHLTLPHNLQDEVQATDILRVGRMWADLQRDEDSARRVLDLLAGGPDGEDSENDHVHHLLGLLSESQTGQDQLDSSQHSAQIETGNPAAEAYESETRTAPPSITANSAYPPNGYGEMPEETAEAEPVKDNGGAINFLQADELGAGEDGGGDAVDAGTEHSFEVVPMLEPHQTSGMQPPVDYLQHDALPASRTVTPSRFDLTSQVDSQPANWADLDQEDNENQQDGTVAADEEATASNVHVGAQTNHAETPSEEPSKVDSSEHAASSSRRTPDSKQTPRRPNDPKRTKSGGGAQQERQRQAKEPARKTVVDEDGFEMKVRRAPAPVSRGRGRGGSRGGARPEGRGASQGGRSGSGPRPNGSAEGQGNGAGQGMSKNNGQNQRRREQGGGQTGTTGQAQTPKESIFKPAQTASGTA</sequence>